<protein>
    <submittedName>
        <fullName evidence="1">DUF1348-domain-containing protein</fullName>
    </submittedName>
</protein>
<keyword evidence="2" id="KW-1185">Reference proteome</keyword>
<dbReference type="Pfam" id="PF07080">
    <property type="entry name" value="DUF1348"/>
    <property type="match status" value="1"/>
</dbReference>
<sequence>MSAVRPPLPPFTKETANEKVKLAQKLWNTRDPAKVALAYTEDSIWRNRDQFPHGRKDILDFLTKKWQKETRYKLRKELFAWTDNKIAVQFWYEFYDEAEQSWFRCYGLEDWTFNENGLMIKRQMSGNNIKIAEHERFFSDDMADEEVDKVFISEKHW</sequence>
<gene>
    <name evidence="1" type="ORF">A7U60_g8035</name>
</gene>
<dbReference type="Gene3D" id="3.10.450.50">
    <property type="match status" value="1"/>
</dbReference>
<accession>A0A9Q5HSA1</accession>
<dbReference type="OrthoDB" id="14527at2759"/>
<organism evidence="1 2">
    <name type="scientific">Sanghuangporus baumii</name>
    <name type="common">Phellinus baumii</name>
    <dbReference type="NCBI Taxonomy" id="108892"/>
    <lineage>
        <taxon>Eukaryota</taxon>
        <taxon>Fungi</taxon>
        <taxon>Dikarya</taxon>
        <taxon>Basidiomycota</taxon>
        <taxon>Agaricomycotina</taxon>
        <taxon>Agaricomycetes</taxon>
        <taxon>Hymenochaetales</taxon>
        <taxon>Hymenochaetaceae</taxon>
        <taxon>Sanghuangporus</taxon>
    </lineage>
</organism>
<comment type="caution">
    <text evidence="1">The sequence shown here is derived from an EMBL/GenBank/DDBJ whole genome shotgun (WGS) entry which is preliminary data.</text>
</comment>
<proteinExistence type="predicted"/>
<evidence type="ECO:0000313" key="2">
    <source>
        <dbReference type="Proteomes" id="UP000757232"/>
    </source>
</evidence>
<dbReference type="InterPro" id="IPR032710">
    <property type="entry name" value="NTF2-like_dom_sf"/>
</dbReference>
<dbReference type="EMBL" id="LNZH02000212">
    <property type="protein sequence ID" value="OCB85077.1"/>
    <property type="molecule type" value="Genomic_DNA"/>
</dbReference>
<name>A0A9Q5HSA1_SANBA</name>
<dbReference type="PANTHER" id="PTHR31757">
    <property type="entry name" value="SLL0781 PROTEIN"/>
    <property type="match status" value="1"/>
</dbReference>
<dbReference type="AlphaFoldDB" id="A0A9Q5HSA1"/>
<reference evidence="1" key="1">
    <citation type="submission" date="2016-06" db="EMBL/GenBank/DDBJ databases">
        <title>Draft Genome sequence of the fungus Inonotus baumii.</title>
        <authorList>
            <person name="Zhu H."/>
            <person name="Lin W."/>
        </authorList>
    </citation>
    <scope>NUCLEOTIDE SEQUENCE</scope>
    <source>
        <strain evidence="1">821</strain>
    </source>
</reference>
<dbReference type="Proteomes" id="UP000757232">
    <property type="component" value="Unassembled WGS sequence"/>
</dbReference>
<dbReference type="PANTHER" id="PTHR31757:SF0">
    <property type="entry name" value="SLL0781 PROTEIN"/>
    <property type="match status" value="1"/>
</dbReference>
<dbReference type="InterPro" id="IPR009783">
    <property type="entry name" value="DUF1348"/>
</dbReference>
<dbReference type="SUPFAM" id="SSF54427">
    <property type="entry name" value="NTF2-like"/>
    <property type="match status" value="1"/>
</dbReference>
<evidence type="ECO:0000313" key="1">
    <source>
        <dbReference type="EMBL" id="OCB85077.1"/>
    </source>
</evidence>